<proteinExistence type="inferred from homology"/>
<dbReference type="Proteomes" id="UP000190675">
    <property type="component" value="Chromosome I"/>
</dbReference>
<dbReference type="InterPro" id="IPR050697">
    <property type="entry name" value="Adenylyl/Guanylyl_Cyclase_3/4"/>
</dbReference>
<evidence type="ECO:0000256" key="3">
    <source>
        <dbReference type="ARBA" id="ARBA00022475"/>
    </source>
</evidence>
<dbReference type="SMART" id="SM00044">
    <property type="entry name" value="CYCc"/>
    <property type="match status" value="1"/>
</dbReference>
<dbReference type="InterPro" id="IPR001054">
    <property type="entry name" value="A/G_cyclase"/>
</dbReference>
<feature type="transmembrane region" description="Helical" evidence="7">
    <location>
        <begin position="405"/>
        <end position="422"/>
    </location>
</feature>
<evidence type="ECO:0000256" key="1">
    <source>
        <dbReference type="ARBA" id="ARBA00004196"/>
    </source>
</evidence>
<protein>
    <submittedName>
        <fullName evidence="9">Adenylate cyclase</fullName>
    </submittedName>
</protein>
<dbReference type="PROSITE" id="PS51257">
    <property type="entry name" value="PROKAR_LIPOPROTEIN"/>
    <property type="match status" value="1"/>
</dbReference>
<dbReference type="SMART" id="SM01080">
    <property type="entry name" value="CHASE2"/>
    <property type="match status" value="1"/>
</dbReference>
<dbReference type="FunFam" id="3.30.70.1230:FF:000016">
    <property type="entry name" value="Adenylate/guanylate cyclase domain-containing protein"/>
    <property type="match status" value="1"/>
</dbReference>
<evidence type="ECO:0000313" key="10">
    <source>
        <dbReference type="Proteomes" id="UP000190675"/>
    </source>
</evidence>
<dbReference type="RefSeq" id="WP_079571217.1">
    <property type="nucleotide sequence ID" value="NZ_LT670818.1"/>
</dbReference>
<dbReference type="InterPro" id="IPR029787">
    <property type="entry name" value="Nucleotide_cyclase"/>
</dbReference>
<feature type="transmembrane region" description="Helical" evidence="7">
    <location>
        <begin position="373"/>
        <end position="393"/>
    </location>
</feature>
<name>A0A1M5TT03_9BRAD</name>
<dbReference type="AlphaFoldDB" id="A0A1M5TT03"/>
<dbReference type="GO" id="GO:0030313">
    <property type="term" value="C:cell envelope"/>
    <property type="evidence" value="ECO:0007669"/>
    <property type="project" value="UniProtKB-SubCell"/>
</dbReference>
<keyword evidence="5 7" id="KW-1133">Transmembrane helix</keyword>
<dbReference type="PROSITE" id="PS50125">
    <property type="entry name" value="GUANYLATE_CYCLASE_2"/>
    <property type="match status" value="1"/>
</dbReference>
<reference evidence="9 10" key="1">
    <citation type="submission" date="2016-11" db="EMBL/GenBank/DDBJ databases">
        <authorList>
            <person name="Jaros S."/>
            <person name="Januszkiewicz K."/>
            <person name="Wedrychowicz H."/>
        </authorList>
    </citation>
    <scope>NUCLEOTIDE SEQUENCE [LARGE SCALE GENOMIC DNA]</scope>
    <source>
        <strain evidence="9 10">GAS242</strain>
    </source>
</reference>
<keyword evidence="3" id="KW-1003">Cell membrane</keyword>
<dbReference type="PANTHER" id="PTHR43081">
    <property type="entry name" value="ADENYLATE CYCLASE, TERMINAL-DIFFERENTIATION SPECIFIC-RELATED"/>
    <property type="match status" value="1"/>
</dbReference>
<accession>A0A1M5TT03</accession>
<dbReference type="Gene3D" id="3.30.70.1230">
    <property type="entry name" value="Nucleotide cyclase"/>
    <property type="match status" value="1"/>
</dbReference>
<dbReference type="CDD" id="cd07302">
    <property type="entry name" value="CHD"/>
    <property type="match status" value="1"/>
</dbReference>
<feature type="domain" description="Guanylate cyclase" evidence="8">
    <location>
        <begin position="463"/>
        <end position="595"/>
    </location>
</feature>
<comment type="similarity">
    <text evidence="2">Belongs to the adenylyl cyclase class-3 family.</text>
</comment>
<organism evidence="9 10">
    <name type="scientific">Bradyrhizobium erythrophlei</name>
    <dbReference type="NCBI Taxonomy" id="1437360"/>
    <lineage>
        <taxon>Bacteria</taxon>
        <taxon>Pseudomonadati</taxon>
        <taxon>Pseudomonadota</taxon>
        <taxon>Alphaproteobacteria</taxon>
        <taxon>Hyphomicrobiales</taxon>
        <taxon>Nitrobacteraceae</taxon>
        <taxon>Bradyrhizobium</taxon>
    </lineage>
</organism>
<dbReference type="Pfam" id="PF05226">
    <property type="entry name" value="CHASE2"/>
    <property type="match status" value="1"/>
</dbReference>
<dbReference type="Pfam" id="PF00211">
    <property type="entry name" value="Guanylate_cyc"/>
    <property type="match status" value="1"/>
</dbReference>
<feature type="transmembrane region" description="Helical" evidence="7">
    <location>
        <begin position="349"/>
        <end position="366"/>
    </location>
</feature>
<evidence type="ECO:0000256" key="4">
    <source>
        <dbReference type="ARBA" id="ARBA00022692"/>
    </source>
</evidence>
<evidence type="ECO:0000256" key="6">
    <source>
        <dbReference type="ARBA" id="ARBA00023136"/>
    </source>
</evidence>
<keyword evidence="4 7" id="KW-0812">Transmembrane</keyword>
<comment type="subcellular location">
    <subcellularLocation>
        <location evidence="1">Cell envelope</location>
    </subcellularLocation>
</comment>
<dbReference type="OrthoDB" id="9789782at2"/>
<evidence type="ECO:0000313" key="9">
    <source>
        <dbReference type="EMBL" id="SHH53907.1"/>
    </source>
</evidence>
<dbReference type="SUPFAM" id="SSF55073">
    <property type="entry name" value="Nucleotide cyclase"/>
    <property type="match status" value="1"/>
</dbReference>
<dbReference type="InterPro" id="IPR007890">
    <property type="entry name" value="CHASE2"/>
</dbReference>
<dbReference type="PANTHER" id="PTHR43081:SF1">
    <property type="entry name" value="ADENYLATE CYCLASE, TERMINAL-DIFFERENTIATION SPECIFIC"/>
    <property type="match status" value="1"/>
</dbReference>
<keyword evidence="6 7" id="KW-0472">Membrane</keyword>
<evidence type="ECO:0000256" key="7">
    <source>
        <dbReference type="SAM" id="Phobius"/>
    </source>
</evidence>
<sequence length="716" mass="76584">MRGLTKRDAVAVILVAVACGVVSTLPPFNLIHGWSIDALTALRWEAFGTRRDPATTPVTVIAIDEETYQTPPFKGSPTLTWTTELGRVLSAVIDGGAKVVGFDIVFPTSIEQSELPFGDDLLGARMRGFDRPFLRSLARGASAGKVVLGETLSGDRPSPGQRIAVGQQKNIRALNVVSDPDGVVRRVPLTFRTDGEKIPSMALELAARALNTEPVLAENESVTLAGHLIPSAVPNTLTLNFEGGANDVRTFSFADLRACVERDDTEFFRREFADRIVIFGTLLGSEDQKITSKRFATGLDGPRAPRCALPPVQPSPGQFKRSSIAGVYIHATAVQNLMARDALFEPGRLASTLIAIAFAVLAALAARMLAPGAAALVFLGLFAIWTSVATFAFTKALALPLSEPFLAGLSSMIAIVAYRLGVTDKGERLLRKSFALYLAPQVIEKMLASNKQPVLGGETREVTVFFSDLEGFSAISEKMTPADLVAFMNEYLSAMTEIIESKGGYVDKYIGDSIVAVFGAPADDRDHASSAAHAALGCRARLAELNRGSAAFRGHEVAHRMGLNSGEALVGNIGSRRRFNYSVMGDAVNVASRLEGANKYYGTTIVASEMTVALTGSKFAWRELDAVRVRGRSGPVKIYELLAETGQETPKQVTSAAAYAEGLAHWRARGFDAAAACFERVAGIDKPSALFLGRAKAFRSNPPGADWDPVSTLEGK</sequence>
<evidence type="ECO:0000256" key="5">
    <source>
        <dbReference type="ARBA" id="ARBA00022989"/>
    </source>
</evidence>
<gene>
    <name evidence="9" type="ORF">SAMN05444169_7967</name>
</gene>
<dbReference type="GO" id="GO:0004016">
    <property type="term" value="F:adenylate cyclase activity"/>
    <property type="evidence" value="ECO:0007669"/>
    <property type="project" value="UniProtKB-ARBA"/>
</dbReference>
<evidence type="ECO:0000259" key="8">
    <source>
        <dbReference type="PROSITE" id="PS50125"/>
    </source>
</evidence>
<dbReference type="EMBL" id="LT670818">
    <property type="protein sequence ID" value="SHH53907.1"/>
    <property type="molecule type" value="Genomic_DNA"/>
</dbReference>
<evidence type="ECO:0000256" key="2">
    <source>
        <dbReference type="ARBA" id="ARBA00005381"/>
    </source>
</evidence>
<dbReference type="GO" id="GO:0006171">
    <property type="term" value="P:cAMP biosynthetic process"/>
    <property type="evidence" value="ECO:0007669"/>
    <property type="project" value="TreeGrafter"/>
</dbReference>
<dbReference type="GO" id="GO:0035556">
    <property type="term" value="P:intracellular signal transduction"/>
    <property type="evidence" value="ECO:0007669"/>
    <property type="project" value="InterPro"/>
</dbReference>